<dbReference type="SUPFAM" id="SSF81383">
    <property type="entry name" value="F-box domain"/>
    <property type="match status" value="1"/>
</dbReference>
<dbReference type="Proteomes" id="UP000242715">
    <property type="component" value="Unassembled WGS sequence"/>
</dbReference>
<sequence length="313" mass="35865">MERVIPNWLELPKDITVNILQRLSTVDIVTRACLVCPLWWNICKDPFMWRTIQMIKLHNSTGELLKICQYAIERSCGCLEDIDIKRFGTDDLLKNIAENGSHLRRLRLVDCGEISDTGLIEAAKQLPLLEELDILFSYFSKDALEVIGHCCPLLKSLKWSNEFNFWYVEVEPFSFIKTMPQLRHLELCSDLLTNDELLAILDECPHLESLDIEACNSLVLCGDVRERCCEQIKNLRLPDDFFCDDDTYFDGLSENSSDYSNMDYEDDYDLGDSDSDSGAITGDDKRGYFYGLLGLLPSPRENSDDSDHSDDDP</sequence>
<feature type="domain" description="F-box" evidence="2">
    <location>
        <begin position="5"/>
        <end position="52"/>
    </location>
</feature>
<dbReference type="InterPro" id="IPR032675">
    <property type="entry name" value="LRR_dom_sf"/>
</dbReference>
<organism evidence="3 4">
    <name type="scientific">Trifolium subterraneum</name>
    <name type="common">Subterranean clover</name>
    <dbReference type="NCBI Taxonomy" id="3900"/>
    <lineage>
        <taxon>Eukaryota</taxon>
        <taxon>Viridiplantae</taxon>
        <taxon>Streptophyta</taxon>
        <taxon>Embryophyta</taxon>
        <taxon>Tracheophyta</taxon>
        <taxon>Spermatophyta</taxon>
        <taxon>Magnoliopsida</taxon>
        <taxon>eudicotyledons</taxon>
        <taxon>Gunneridae</taxon>
        <taxon>Pentapetalae</taxon>
        <taxon>rosids</taxon>
        <taxon>fabids</taxon>
        <taxon>Fabales</taxon>
        <taxon>Fabaceae</taxon>
        <taxon>Papilionoideae</taxon>
        <taxon>50 kb inversion clade</taxon>
        <taxon>NPAAA clade</taxon>
        <taxon>Hologalegina</taxon>
        <taxon>IRL clade</taxon>
        <taxon>Trifolieae</taxon>
        <taxon>Trifolium</taxon>
    </lineage>
</organism>
<evidence type="ECO:0000313" key="4">
    <source>
        <dbReference type="Proteomes" id="UP000242715"/>
    </source>
</evidence>
<dbReference type="EMBL" id="DF973247">
    <property type="protein sequence ID" value="GAU22405.1"/>
    <property type="molecule type" value="Genomic_DNA"/>
</dbReference>
<dbReference type="SUPFAM" id="SSF52047">
    <property type="entry name" value="RNI-like"/>
    <property type="match status" value="1"/>
</dbReference>
<dbReference type="OrthoDB" id="2095648at2759"/>
<protein>
    <recommendedName>
        <fullName evidence="2">F-box domain-containing protein</fullName>
    </recommendedName>
</protein>
<dbReference type="AlphaFoldDB" id="A0A2Z6MH37"/>
<feature type="compositionally biased region" description="Acidic residues" evidence="1">
    <location>
        <begin position="263"/>
        <end position="275"/>
    </location>
</feature>
<name>A0A2Z6MH37_TRISU</name>
<dbReference type="Pfam" id="PF12937">
    <property type="entry name" value="F-box-like"/>
    <property type="match status" value="1"/>
</dbReference>
<gene>
    <name evidence="3" type="ORF">TSUD_122910</name>
</gene>
<evidence type="ECO:0000256" key="1">
    <source>
        <dbReference type="SAM" id="MobiDB-lite"/>
    </source>
</evidence>
<dbReference type="InterPro" id="IPR036047">
    <property type="entry name" value="F-box-like_dom_sf"/>
</dbReference>
<dbReference type="CDD" id="cd22164">
    <property type="entry name" value="F-box_AtSKIP19-like"/>
    <property type="match status" value="1"/>
</dbReference>
<dbReference type="PANTHER" id="PTHR38926:SF2">
    <property type="entry name" value="F-BOX_LRR-REPEAT PROTEIN 21-RELATED"/>
    <property type="match status" value="1"/>
</dbReference>
<dbReference type="InterPro" id="IPR001810">
    <property type="entry name" value="F-box_dom"/>
</dbReference>
<proteinExistence type="predicted"/>
<dbReference type="Gene3D" id="1.20.1280.50">
    <property type="match status" value="1"/>
</dbReference>
<dbReference type="Gene3D" id="3.80.10.10">
    <property type="entry name" value="Ribonuclease Inhibitor"/>
    <property type="match status" value="1"/>
</dbReference>
<accession>A0A2Z6MH37</accession>
<evidence type="ECO:0000313" key="3">
    <source>
        <dbReference type="EMBL" id="GAU22405.1"/>
    </source>
</evidence>
<dbReference type="PROSITE" id="PS50181">
    <property type="entry name" value="FBOX"/>
    <property type="match status" value="1"/>
</dbReference>
<dbReference type="PANTHER" id="PTHR38926">
    <property type="entry name" value="F-BOX DOMAIN CONTAINING PROTEIN, EXPRESSED"/>
    <property type="match status" value="1"/>
</dbReference>
<reference evidence="4" key="1">
    <citation type="journal article" date="2017" name="Front. Plant Sci.">
        <title>Climate Clever Clovers: New Paradigm to Reduce the Environmental Footprint of Ruminants by Breeding Low Methanogenic Forages Utilizing Haplotype Variation.</title>
        <authorList>
            <person name="Kaur P."/>
            <person name="Appels R."/>
            <person name="Bayer P.E."/>
            <person name="Keeble-Gagnere G."/>
            <person name="Wang J."/>
            <person name="Hirakawa H."/>
            <person name="Shirasawa K."/>
            <person name="Vercoe P."/>
            <person name="Stefanova K."/>
            <person name="Durmic Z."/>
            <person name="Nichols P."/>
            <person name="Revell C."/>
            <person name="Isobe S.N."/>
            <person name="Edwards D."/>
            <person name="Erskine W."/>
        </authorList>
    </citation>
    <scope>NUCLEOTIDE SEQUENCE [LARGE SCALE GENOMIC DNA]</scope>
    <source>
        <strain evidence="4">cv. Daliak</strain>
    </source>
</reference>
<feature type="region of interest" description="Disordered" evidence="1">
    <location>
        <begin position="263"/>
        <end position="285"/>
    </location>
</feature>
<evidence type="ECO:0000259" key="2">
    <source>
        <dbReference type="PROSITE" id="PS50181"/>
    </source>
</evidence>
<keyword evidence="4" id="KW-1185">Reference proteome</keyword>